<evidence type="ECO:0000313" key="2">
    <source>
        <dbReference type="Proteomes" id="UP000750711"/>
    </source>
</evidence>
<dbReference type="Proteomes" id="UP000750711">
    <property type="component" value="Unassembled WGS sequence"/>
</dbReference>
<comment type="caution">
    <text evidence="1">The sequence shown here is derived from an EMBL/GenBank/DDBJ whole genome shotgun (WGS) entry which is preliminary data.</text>
</comment>
<dbReference type="EMBL" id="JAGHQM010001936">
    <property type="protein sequence ID" value="KAH0551551.1"/>
    <property type="molecule type" value="Genomic_DNA"/>
</dbReference>
<evidence type="ECO:0000313" key="1">
    <source>
        <dbReference type="EMBL" id="KAH0551551.1"/>
    </source>
</evidence>
<organism evidence="1 2">
    <name type="scientific">Trichoglossum hirsutum</name>
    <dbReference type="NCBI Taxonomy" id="265104"/>
    <lineage>
        <taxon>Eukaryota</taxon>
        <taxon>Fungi</taxon>
        <taxon>Dikarya</taxon>
        <taxon>Ascomycota</taxon>
        <taxon>Pezizomycotina</taxon>
        <taxon>Geoglossomycetes</taxon>
        <taxon>Geoglossales</taxon>
        <taxon>Geoglossaceae</taxon>
        <taxon>Trichoglossum</taxon>
    </lineage>
</organism>
<feature type="non-terminal residue" evidence="1">
    <location>
        <position position="1"/>
    </location>
</feature>
<proteinExistence type="predicted"/>
<name>A0A9P8I6R3_9PEZI</name>
<reference evidence="1" key="1">
    <citation type="submission" date="2021-03" db="EMBL/GenBank/DDBJ databases">
        <title>Comparative genomics and phylogenomic investigation of the class Geoglossomycetes provide insights into ecological specialization and systematics.</title>
        <authorList>
            <person name="Melie T."/>
            <person name="Pirro S."/>
            <person name="Miller A.N."/>
            <person name="Quandt A."/>
        </authorList>
    </citation>
    <scope>NUCLEOTIDE SEQUENCE</scope>
    <source>
        <strain evidence="1">CAQ_001_2017</strain>
    </source>
</reference>
<protein>
    <submittedName>
        <fullName evidence="1">Uncharacterized protein</fullName>
    </submittedName>
</protein>
<gene>
    <name evidence="1" type="ORF">GP486_007231</name>
</gene>
<accession>A0A9P8I6R3</accession>
<sequence length="86" mass="9535">VGGGGVGLSDIGHLAVAVFVELGYHLYFGNGDAFHDSLRKQALFFLRIRVVRVVICFYVVCPFVCDEACGNGRERILVLRVYREEG</sequence>
<keyword evidence="2" id="KW-1185">Reference proteome</keyword>
<dbReference type="AlphaFoldDB" id="A0A9P8I6R3"/>